<dbReference type="RefSeq" id="WP_311427264.1">
    <property type="nucleotide sequence ID" value="NZ_JAVRIA010000003.1"/>
</dbReference>
<dbReference type="InterPro" id="IPR004358">
    <property type="entry name" value="Sig_transdc_His_kin-like_C"/>
</dbReference>
<comment type="caution">
    <text evidence="8">The sequence shown here is derived from an EMBL/GenBank/DDBJ whole genome shotgun (WGS) entry which is preliminary data.</text>
</comment>
<dbReference type="InterPro" id="IPR011006">
    <property type="entry name" value="CheY-like_superfamily"/>
</dbReference>
<dbReference type="Pfam" id="PF00072">
    <property type="entry name" value="Response_reg"/>
    <property type="match status" value="1"/>
</dbReference>
<accession>A0ABU2YK11</accession>
<feature type="domain" description="Histidine kinase" evidence="6">
    <location>
        <begin position="139"/>
        <end position="357"/>
    </location>
</feature>
<dbReference type="SMART" id="SM00448">
    <property type="entry name" value="REC"/>
    <property type="match status" value="1"/>
</dbReference>
<keyword evidence="8" id="KW-0067">ATP-binding</keyword>
<evidence type="ECO:0000259" key="7">
    <source>
        <dbReference type="PROSITE" id="PS50110"/>
    </source>
</evidence>
<evidence type="ECO:0000256" key="5">
    <source>
        <dbReference type="PROSITE-ProRule" id="PRU00169"/>
    </source>
</evidence>
<gene>
    <name evidence="8" type="ORF">RM697_07580</name>
</gene>
<evidence type="ECO:0000313" key="9">
    <source>
        <dbReference type="Proteomes" id="UP001259492"/>
    </source>
</evidence>
<dbReference type="EMBL" id="JAVRIA010000003">
    <property type="protein sequence ID" value="MDT0558500.1"/>
    <property type="molecule type" value="Genomic_DNA"/>
</dbReference>
<feature type="domain" description="Response regulatory" evidence="7">
    <location>
        <begin position="381"/>
        <end position="499"/>
    </location>
</feature>
<evidence type="ECO:0000256" key="3">
    <source>
        <dbReference type="ARBA" id="ARBA00022553"/>
    </source>
</evidence>
<dbReference type="InterPro" id="IPR003594">
    <property type="entry name" value="HATPase_dom"/>
</dbReference>
<comment type="caution">
    <text evidence="5">Lacks conserved residue(s) required for the propagation of feature annotation.</text>
</comment>
<dbReference type="InterPro" id="IPR036097">
    <property type="entry name" value="HisK_dim/P_sf"/>
</dbReference>
<evidence type="ECO:0000313" key="8">
    <source>
        <dbReference type="EMBL" id="MDT0558500.1"/>
    </source>
</evidence>
<dbReference type="Pfam" id="PF02518">
    <property type="entry name" value="HATPase_c"/>
    <property type="match status" value="1"/>
</dbReference>
<dbReference type="InterPro" id="IPR036890">
    <property type="entry name" value="HATPase_C_sf"/>
</dbReference>
<keyword evidence="8" id="KW-0547">Nucleotide-binding</keyword>
<keyword evidence="3" id="KW-0597">Phosphoprotein</keyword>
<dbReference type="PROSITE" id="PS50110">
    <property type="entry name" value="RESPONSE_REGULATORY"/>
    <property type="match status" value="1"/>
</dbReference>
<dbReference type="GO" id="GO:0005524">
    <property type="term" value="F:ATP binding"/>
    <property type="evidence" value="ECO:0007669"/>
    <property type="project" value="UniProtKB-KW"/>
</dbReference>
<dbReference type="PROSITE" id="PS50109">
    <property type="entry name" value="HIS_KIN"/>
    <property type="match status" value="1"/>
</dbReference>
<keyword evidence="4" id="KW-0902">Two-component regulatory system</keyword>
<evidence type="ECO:0000256" key="4">
    <source>
        <dbReference type="ARBA" id="ARBA00023012"/>
    </source>
</evidence>
<organism evidence="8 9">
    <name type="scientific">Microcosmobacter mediterraneus</name>
    <dbReference type="NCBI Taxonomy" id="3075607"/>
    <lineage>
        <taxon>Bacteria</taxon>
        <taxon>Pseudomonadati</taxon>
        <taxon>Bacteroidota</taxon>
        <taxon>Flavobacteriia</taxon>
        <taxon>Flavobacteriales</taxon>
        <taxon>Flavobacteriaceae</taxon>
        <taxon>Microcosmobacter</taxon>
    </lineage>
</organism>
<dbReference type="InterPro" id="IPR005467">
    <property type="entry name" value="His_kinase_dom"/>
</dbReference>
<dbReference type="PRINTS" id="PR00344">
    <property type="entry name" value="BCTRLSENSOR"/>
</dbReference>
<dbReference type="InterPro" id="IPR003661">
    <property type="entry name" value="HisK_dim/P_dom"/>
</dbReference>
<dbReference type="Gene3D" id="1.10.287.130">
    <property type="match status" value="1"/>
</dbReference>
<dbReference type="SUPFAM" id="SSF47384">
    <property type="entry name" value="Homodimeric domain of signal transducing histidine kinase"/>
    <property type="match status" value="1"/>
</dbReference>
<evidence type="ECO:0000259" key="6">
    <source>
        <dbReference type="PROSITE" id="PS50109"/>
    </source>
</evidence>
<keyword evidence="9" id="KW-1185">Reference proteome</keyword>
<evidence type="ECO:0000256" key="1">
    <source>
        <dbReference type="ARBA" id="ARBA00000085"/>
    </source>
</evidence>
<dbReference type="PANTHER" id="PTHR45339">
    <property type="entry name" value="HYBRID SIGNAL TRANSDUCTION HISTIDINE KINASE J"/>
    <property type="match status" value="1"/>
</dbReference>
<dbReference type="SUPFAM" id="SSF52172">
    <property type="entry name" value="CheY-like"/>
    <property type="match status" value="1"/>
</dbReference>
<comment type="catalytic activity">
    <reaction evidence="1">
        <text>ATP + protein L-histidine = ADP + protein N-phospho-L-histidine.</text>
        <dbReference type="EC" id="2.7.13.3"/>
    </reaction>
</comment>
<dbReference type="EC" id="2.7.13.3" evidence="2"/>
<dbReference type="Gene3D" id="3.30.565.10">
    <property type="entry name" value="Histidine kinase-like ATPase, C-terminal domain"/>
    <property type="match status" value="1"/>
</dbReference>
<sequence length="500" mass="57391">MLDNYQKKYLKNNFQLLLVDNEGSILEVGNPFIKVGNKLQDIHPFFESVQDLLLIKNQQHSFSCVNLDFDYDNFIVDIIIHTVKKNETVVIIENLTKHYNNYQITAQRRNETVINYEVLELKNKYLLEKETFKNNFIANFSHQLRNPITASAIFSKLLLDTNLSSEQKNYLDIILSANKDLKERINDILDVAKIESGKLILSESVFNFKDLLNELITGYSIIASKKGLDFKTELAFNLPDYIRGDAYRLKQILGNILSNAFTYTTKGSVHFSASLNYIRAKKVNLHFEISDTGIGIDQSQQEEIFERFTKVNEQNNRNIGLGLSIVKHLVEHMNGNISIESQLDKGSKFICNLSFKLANEDDIKYKSSLKELRPKFDTKKNLLLIEDSELIQLSVLKILSSDGNFFLNIVSNGEDVIASVENQEVDIILISNTIQRYAAEEIAKSIRAISKETRKIPILALSSEVFRDDIKRYKSFGIKDVISKPFNDVSFLDKIYKHVK</sequence>
<dbReference type="SMART" id="SM00388">
    <property type="entry name" value="HisKA"/>
    <property type="match status" value="1"/>
</dbReference>
<dbReference type="CDD" id="cd00082">
    <property type="entry name" value="HisKA"/>
    <property type="match status" value="1"/>
</dbReference>
<name>A0ABU2YK11_9FLAO</name>
<dbReference type="SUPFAM" id="SSF55874">
    <property type="entry name" value="ATPase domain of HSP90 chaperone/DNA topoisomerase II/histidine kinase"/>
    <property type="match status" value="1"/>
</dbReference>
<dbReference type="Pfam" id="PF00512">
    <property type="entry name" value="HisKA"/>
    <property type="match status" value="1"/>
</dbReference>
<evidence type="ECO:0000256" key="2">
    <source>
        <dbReference type="ARBA" id="ARBA00012438"/>
    </source>
</evidence>
<reference evidence="8 9" key="1">
    <citation type="submission" date="2023-09" db="EMBL/GenBank/DDBJ databases">
        <authorList>
            <person name="Rey-Velasco X."/>
        </authorList>
    </citation>
    <scope>NUCLEOTIDE SEQUENCE [LARGE SCALE GENOMIC DNA]</scope>
    <source>
        <strain evidence="8 9">W332</strain>
    </source>
</reference>
<dbReference type="PANTHER" id="PTHR45339:SF1">
    <property type="entry name" value="HYBRID SIGNAL TRANSDUCTION HISTIDINE KINASE J"/>
    <property type="match status" value="1"/>
</dbReference>
<dbReference type="Proteomes" id="UP001259492">
    <property type="component" value="Unassembled WGS sequence"/>
</dbReference>
<dbReference type="SMART" id="SM00387">
    <property type="entry name" value="HATPase_c"/>
    <property type="match status" value="1"/>
</dbReference>
<dbReference type="InterPro" id="IPR001789">
    <property type="entry name" value="Sig_transdc_resp-reg_receiver"/>
</dbReference>
<proteinExistence type="predicted"/>
<dbReference type="Gene3D" id="3.40.50.2300">
    <property type="match status" value="1"/>
</dbReference>
<protein>
    <recommendedName>
        <fullName evidence="2">histidine kinase</fullName>
        <ecNumber evidence="2">2.7.13.3</ecNumber>
    </recommendedName>
</protein>